<dbReference type="RefSeq" id="WP_146018215.1">
    <property type="nucleotide sequence ID" value="NZ_CACRSS010000016.1"/>
</dbReference>
<evidence type="ECO:0000313" key="3">
    <source>
        <dbReference type="EMBL" id="VYT18309.1"/>
    </source>
</evidence>
<proteinExistence type="predicted"/>
<dbReference type="AlphaFoldDB" id="A0A6N2UKU3"/>
<sequence length="293" mass="32653">MIDSIDNSMAAPSGEADFSGAVSPEAEALTEAAAQAVPLPSLLGEDGGFVPDWYARFDELKGMEKSLSKFKTPEALAKSYAELERLRHYPGVENEEQMARFRRMAGLPESEEDYRLERPESTPESEWNAGLAERMARTAYRYGVPPEAMNALQETMAQAYEEAREQMADSRMEMETQAEQSLLQEWGANYERNMGRATAALQRLASETGVDADALLDNPGLGSNPDVIRLLYQASRLLDEAPLHHSGAATPSPAEEAMRMESDPSHPLYEAYMNVNHPNHRYANELYDRLTSR</sequence>
<feature type="coiled-coil region" evidence="1">
    <location>
        <begin position="149"/>
        <end position="180"/>
    </location>
</feature>
<gene>
    <name evidence="3" type="ORF">AMLFYP55_00983</name>
</gene>
<dbReference type="OrthoDB" id="199423at2"/>
<protein>
    <submittedName>
        <fullName evidence="3">Uncharacterized protein</fullName>
    </submittedName>
</protein>
<evidence type="ECO:0000256" key="1">
    <source>
        <dbReference type="SAM" id="Coils"/>
    </source>
</evidence>
<reference evidence="3" key="1">
    <citation type="submission" date="2019-11" db="EMBL/GenBank/DDBJ databases">
        <authorList>
            <person name="Feng L."/>
        </authorList>
    </citation>
    <scope>NUCLEOTIDE SEQUENCE</scope>
    <source>
        <strain evidence="3">AMuciniphilaLFYP55</strain>
    </source>
</reference>
<evidence type="ECO:0000256" key="2">
    <source>
        <dbReference type="SAM" id="MobiDB-lite"/>
    </source>
</evidence>
<name>A0A6N2UKU3_9BACT</name>
<dbReference type="EMBL" id="CACRSS010000016">
    <property type="protein sequence ID" value="VYT18309.1"/>
    <property type="molecule type" value="Genomic_DNA"/>
</dbReference>
<organism evidence="3">
    <name type="scientific">Akkermansia muciniphila</name>
    <dbReference type="NCBI Taxonomy" id="239935"/>
    <lineage>
        <taxon>Bacteria</taxon>
        <taxon>Pseudomonadati</taxon>
        <taxon>Verrucomicrobiota</taxon>
        <taxon>Verrucomicrobiia</taxon>
        <taxon>Verrucomicrobiales</taxon>
        <taxon>Akkermansiaceae</taxon>
        <taxon>Akkermansia</taxon>
    </lineage>
</organism>
<feature type="region of interest" description="Disordered" evidence="2">
    <location>
        <begin position="1"/>
        <end position="27"/>
    </location>
</feature>
<accession>A0A6N2UKU3</accession>
<keyword evidence="1" id="KW-0175">Coiled coil</keyword>